<dbReference type="EMBL" id="CP061539">
    <property type="protein sequence ID" value="QNV37289.1"/>
    <property type="molecule type" value="Genomic_DNA"/>
</dbReference>
<dbReference type="InterPro" id="IPR003140">
    <property type="entry name" value="PLipase/COase/thioEstase"/>
</dbReference>
<dbReference type="PANTHER" id="PTHR10655:SF17">
    <property type="entry name" value="LYSOPHOSPHOLIPASE-LIKE PROTEIN 1"/>
    <property type="match status" value="1"/>
</dbReference>
<dbReference type="InterPro" id="IPR050565">
    <property type="entry name" value="LYPA1-2/EST-like"/>
</dbReference>
<keyword evidence="5" id="KW-1185">Reference proteome</keyword>
<gene>
    <name evidence="4" type="ORF">IDM49_08575</name>
</gene>
<dbReference type="AlphaFoldDB" id="A0A7H2BC93"/>
<feature type="domain" description="Phospholipase/carboxylesterase/thioesterase" evidence="3">
    <location>
        <begin position="13"/>
        <end position="226"/>
    </location>
</feature>
<accession>A0A7H2BC93</accession>
<protein>
    <submittedName>
        <fullName evidence="4">Dienelactone hydrolase family protein</fullName>
    </submittedName>
</protein>
<dbReference type="GO" id="GO:0016787">
    <property type="term" value="F:hydrolase activity"/>
    <property type="evidence" value="ECO:0007669"/>
    <property type="project" value="UniProtKB-KW"/>
</dbReference>
<name>A0A7H2BC93_9MICC</name>
<dbReference type="Pfam" id="PF02230">
    <property type="entry name" value="Abhydrolase_2"/>
    <property type="match status" value="1"/>
</dbReference>
<organism evidence="4 5">
    <name type="scientific">Rothia terrae</name>
    <dbReference type="NCBI Taxonomy" id="396015"/>
    <lineage>
        <taxon>Bacteria</taxon>
        <taxon>Bacillati</taxon>
        <taxon>Actinomycetota</taxon>
        <taxon>Actinomycetes</taxon>
        <taxon>Micrococcales</taxon>
        <taxon>Micrococcaceae</taxon>
        <taxon>Rothia</taxon>
    </lineage>
</organism>
<evidence type="ECO:0000313" key="5">
    <source>
        <dbReference type="Proteomes" id="UP000516404"/>
    </source>
</evidence>
<keyword evidence="2 4" id="KW-0378">Hydrolase</keyword>
<dbReference type="PANTHER" id="PTHR10655">
    <property type="entry name" value="LYSOPHOSPHOLIPASE-RELATED"/>
    <property type="match status" value="1"/>
</dbReference>
<evidence type="ECO:0000259" key="3">
    <source>
        <dbReference type="Pfam" id="PF02230"/>
    </source>
</evidence>
<dbReference type="GeneID" id="96624294"/>
<proteinExistence type="inferred from homology"/>
<dbReference type="Proteomes" id="UP000516404">
    <property type="component" value="Chromosome"/>
</dbReference>
<evidence type="ECO:0000256" key="2">
    <source>
        <dbReference type="ARBA" id="ARBA00022801"/>
    </source>
</evidence>
<comment type="similarity">
    <text evidence="1">Belongs to the AB hydrolase superfamily. AB hydrolase 2 family.</text>
</comment>
<dbReference type="Gene3D" id="3.40.50.1820">
    <property type="entry name" value="alpha/beta hydrolase"/>
    <property type="match status" value="1"/>
</dbReference>
<reference evidence="4 5" key="1">
    <citation type="submission" date="2020-09" db="EMBL/GenBank/DDBJ databases">
        <title>Investigation of environmental microbes.</title>
        <authorList>
            <person name="Ou Y."/>
            <person name="Kang Q."/>
        </authorList>
    </citation>
    <scope>NUCLEOTIDE SEQUENCE [LARGE SCALE GENOMIC DNA]</scope>
    <source>
        <strain evidence="4 5">KJZ-14</strain>
    </source>
</reference>
<sequence length="229" mass="24907">MTYTVEYSNRPEEREGTHLVLLLHGFGSHERDLLGLTPHLPNTGITYAGMRAPQPVGAVRESDDAVSAVIPGAAMGYQWWPLTGGVTNAATDHLGVKLATQYVVEFLQSSREMYSGITLLGFSQGMAISTSVARHRPDLVASVIGLSGFVVDGAEEFFNDEELIQKQIPLFYGRGDSDPVIHADKVAFTDAWLPGKVQLDFHLYPGLPHAVNAEEIGDVTAFIEKNVLN</sequence>
<dbReference type="InterPro" id="IPR029058">
    <property type="entry name" value="AB_hydrolase_fold"/>
</dbReference>
<dbReference type="SUPFAM" id="SSF53474">
    <property type="entry name" value="alpha/beta-Hydrolases"/>
    <property type="match status" value="1"/>
</dbReference>
<dbReference type="KEGG" id="rter:IDM49_08575"/>
<evidence type="ECO:0000256" key="1">
    <source>
        <dbReference type="ARBA" id="ARBA00006499"/>
    </source>
</evidence>
<evidence type="ECO:0000313" key="4">
    <source>
        <dbReference type="EMBL" id="QNV37289.1"/>
    </source>
</evidence>
<dbReference type="RefSeq" id="WP_190724199.1">
    <property type="nucleotide sequence ID" value="NZ_CP061539.1"/>
</dbReference>